<dbReference type="Proteomes" id="UP000019737">
    <property type="component" value="Segment"/>
</dbReference>
<proteinExistence type="predicted"/>
<organism evidence="1 2">
    <name type="scientific">Mycobacterium phage Hawkeye</name>
    <dbReference type="NCBI Taxonomy" id="1458711"/>
    <lineage>
        <taxon>Viruses</taxon>
        <taxon>Duplodnaviria</taxon>
        <taxon>Heunggongvirae</taxon>
        <taxon>Uroviricota</taxon>
        <taxon>Caudoviricetes</taxon>
        <taxon>Dclasvirinae</taxon>
        <taxon>Hawkeyevirus</taxon>
        <taxon>Hawkeyevirus hawkeye</taxon>
    </lineage>
</organism>
<dbReference type="KEGG" id="vg:19527234"/>
<keyword evidence="2" id="KW-1185">Reference proteome</keyword>
<dbReference type="EMBL" id="KJ194582">
    <property type="protein sequence ID" value="AHN84065.1"/>
    <property type="molecule type" value="Genomic_DNA"/>
</dbReference>
<sequence>MAKQTSAVASGKAAPVIALAEKHGWTHEVKQDHKNDITTLKFERENVKVNPGLVETVEIRWDGNSCKETPVVSFDGQLRYVRNVAAAKRVLEATQEQNGEPFQKRVAAKQGLRKAAPVKRAPSKTRKLPFTGESTDDEIKAAALGRKIVWLNSISGQFEEDVVLKDKNRNGHYYVSHTGEKRQLSFVGSYGFRSVKLDAIAAVR</sequence>
<dbReference type="OrthoDB" id="31681at10239"/>
<dbReference type="RefSeq" id="YP_009035949.1">
    <property type="nucleotide sequence ID" value="NC_024209.1"/>
</dbReference>
<evidence type="ECO:0000313" key="1">
    <source>
        <dbReference type="EMBL" id="AHN84065.1"/>
    </source>
</evidence>
<accession>X2KT29</accession>
<evidence type="ECO:0000313" key="2">
    <source>
        <dbReference type="Proteomes" id="UP000019737"/>
    </source>
</evidence>
<protein>
    <submittedName>
        <fullName evidence="1">Uncharacterized protein</fullName>
    </submittedName>
</protein>
<gene>
    <name evidence="1" type="primary">54</name>
    <name evidence="1" type="ORF">PBI_HAWKEYE_54</name>
</gene>
<name>X2KT29_9CAUD</name>
<dbReference type="GeneID" id="19527234"/>
<reference evidence="1 2" key="1">
    <citation type="submission" date="2014-01" db="EMBL/GenBank/DDBJ databases">
        <authorList>
            <person name="Schneider V.M."/>
            <person name="Bowman C.A."/>
            <person name="Russell D.A."/>
            <person name="Pope W.H."/>
            <person name="Jacobs-Sera D."/>
            <person name="Hendrix R.W."/>
            <person name="Hatfull G.F."/>
        </authorList>
    </citation>
    <scope>NUCLEOTIDE SEQUENCE [LARGE SCALE GENOMIC DNA]</scope>
</reference>